<keyword evidence="3" id="KW-1185">Reference proteome</keyword>
<dbReference type="RefSeq" id="YP_010796596.1">
    <property type="nucleotide sequence ID" value="NC_076031.1"/>
</dbReference>
<proteinExistence type="predicted"/>
<sequence length="341" mass="37931">MSLSKVNFAGRSLEVFTEVDSKGEKWHQANPFAAALGYSKCNKALLQNVSAVNMRNYEDLRSYRSGSAYESSPLPPSIQAKTKFINTAGVFELINASEMPAAKKFRSWENNDLLPTLCHEGEYSMAKDAPADIAMGMNAVHAATNDGADAPWMKDMDYFKNVIVEKDNKIDKLTMALCTSNQKLQETTNQIVKFASALVEANQGLIAANKHMADIAQDVITKPSDPQLLHSLAVCALGGDQYAFLRPQKRSLKRSLDRLSIEEKDILFKRDYVPNSVNVLNKVKEHLPKDKYKAHHNRITLHDNLTKEDLLNAIESTLTSRQVAIIVNKASVKSNNNKSSM</sequence>
<dbReference type="Pfam" id="PF12299">
    <property type="entry name" value="DUF3627"/>
    <property type="match status" value="1"/>
</dbReference>
<dbReference type="PROSITE" id="PS51750">
    <property type="entry name" value="BRO_N"/>
    <property type="match status" value="1"/>
</dbReference>
<dbReference type="Pfam" id="PF02498">
    <property type="entry name" value="Bro-N"/>
    <property type="match status" value="1"/>
</dbReference>
<dbReference type="EMBL" id="MH124167">
    <property type="protein sequence ID" value="AXU41584.1"/>
    <property type="molecule type" value="Genomic_DNA"/>
</dbReference>
<name>A0A346TPS4_9ABAC</name>
<evidence type="ECO:0000259" key="1">
    <source>
        <dbReference type="PROSITE" id="PS51750"/>
    </source>
</evidence>
<dbReference type="KEGG" id="vg:80534091"/>
<dbReference type="InterPro" id="IPR003497">
    <property type="entry name" value="BRO_N_domain"/>
</dbReference>
<dbReference type="InterPro" id="IPR022549">
    <property type="entry name" value="DUF3627"/>
</dbReference>
<accession>A0A346TPS4</accession>
<dbReference type="GeneID" id="80534091"/>
<evidence type="ECO:0000313" key="2">
    <source>
        <dbReference type="EMBL" id="AXU41584.1"/>
    </source>
</evidence>
<dbReference type="SMART" id="SM01040">
    <property type="entry name" value="Bro-N"/>
    <property type="match status" value="1"/>
</dbReference>
<feature type="domain" description="Bro-N" evidence="1">
    <location>
        <begin position="1"/>
        <end position="121"/>
    </location>
</feature>
<organism evidence="2 3">
    <name type="scientific">Mythimna unipuncta nucleopolyhedrovirus</name>
    <dbReference type="NCBI Taxonomy" id="447897"/>
    <lineage>
        <taxon>Viruses</taxon>
        <taxon>Viruses incertae sedis</taxon>
        <taxon>Naldaviricetes</taxon>
        <taxon>Lefavirales</taxon>
        <taxon>Baculoviridae</taxon>
        <taxon>Alphabaculovirus</taxon>
    </lineage>
</organism>
<evidence type="ECO:0000313" key="3">
    <source>
        <dbReference type="Proteomes" id="UP000501969"/>
    </source>
</evidence>
<protein>
    <submittedName>
        <fullName evidence="2">BRO-I</fullName>
    </submittedName>
</protein>
<reference evidence="2 3" key="1">
    <citation type="submission" date="2018-03" db="EMBL/GenBank/DDBJ databases">
        <title>Complete genome sequence of a second alphabaculovirus from the true armyworm, Mythimna unipuncta.</title>
        <authorList>
            <person name="Harrison R.L."/>
            <person name="Mowery J.D."/>
            <person name="Bauchan G.R."/>
            <person name="Theilmann D.A."/>
            <person name="Erlandson M.A."/>
        </authorList>
    </citation>
    <scope>NUCLEOTIDE SEQUENCE [LARGE SCALE GENOMIC DNA]</scope>
    <source>
        <strain evidence="2 3">KY310</strain>
    </source>
</reference>
<dbReference type="Proteomes" id="UP000501969">
    <property type="component" value="Segment"/>
</dbReference>